<accession>A0A1M6DXE0</accession>
<evidence type="ECO:0000259" key="8">
    <source>
        <dbReference type="PROSITE" id="PS51096"/>
    </source>
</evidence>
<keyword evidence="2" id="KW-0813">Transport</keyword>
<dbReference type="CDD" id="cd00006">
    <property type="entry name" value="PTS_IIA_man"/>
    <property type="match status" value="1"/>
</dbReference>
<evidence type="ECO:0000313" key="10">
    <source>
        <dbReference type="Proteomes" id="UP000184171"/>
    </source>
</evidence>
<dbReference type="OrthoDB" id="9794368at2"/>
<dbReference type="InterPro" id="IPR036662">
    <property type="entry name" value="PTS_EIIA_man-typ_sf"/>
</dbReference>
<dbReference type="RefSeq" id="WP_072905924.1">
    <property type="nucleotide sequence ID" value="NZ_FQZT01000002.1"/>
</dbReference>
<dbReference type="PANTHER" id="PTHR33799:SF1">
    <property type="entry name" value="PTS SYSTEM MANNOSE-SPECIFIC EIIAB COMPONENT-RELATED"/>
    <property type="match status" value="1"/>
</dbReference>
<keyword evidence="3" id="KW-0963">Cytoplasm</keyword>
<dbReference type="PANTHER" id="PTHR33799">
    <property type="entry name" value="PTS PERMEASE-RELATED-RELATED"/>
    <property type="match status" value="1"/>
</dbReference>
<keyword evidence="5" id="KW-0808">Transferase</keyword>
<dbReference type="EMBL" id="FQZT01000002">
    <property type="protein sequence ID" value="SHI77947.1"/>
    <property type="molecule type" value="Genomic_DNA"/>
</dbReference>
<evidence type="ECO:0000256" key="2">
    <source>
        <dbReference type="ARBA" id="ARBA00022448"/>
    </source>
</evidence>
<keyword evidence="10" id="KW-1185">Reference proteome</keyword>
<proteinExistence type="predicted"/>
<dbReference type="InterPro" id="IPR033887">
    <property type="entry name" value="PTS_IIA_man"/>
</dbReference>
<evidence type="ECO:0000256" key="1">
    <source>
        <dbReference type="ARBA" id="ARBA00004496"/>
    </source>
</evidence>
<keyword evidence="7" id="KW-0418">Kinase</keyword>
<dbReference type="GO" id="GO:0005737">
    <property type="term" value="C:cytoplasm"/>
    <property type="evidence" value="ECO:0007669"/>
    <property type="project" value="UniProtKB-SubCell"/>
</dbReference>
<evidence type="ECO:0000256" key="4">
    <source>
        <dbReference type="ARBA" id="ARBA00022597"/>
    </source>
</evidence>
<dbReference type="AlphaFoldDB" id="A0A1M6DXE0"/>
<feature type="domain" description="PTS EIIA type-4" evidence="8">
    <location>
        <begin position="1"/>
        <end position="124"/>
    </location>
</feature>
<sequence length="131" mass="13750">MIGIIVVTHAQLAGEFINAAELIIGPAEKLLAVSIDRSSALEAAQEQLSHSVQIVGEDGDGVLILTDMFGGTPTNISAELLSPGKVEIVTGVNLPLLLKAISGRRSQALEALAAMLKDYGRSAVMRPMEML</sequence>
<evidence type="ECO:0000256" key="5">
    <source>
        <dbReference type="ARBA" id="ARBA00022679"/>
    </source>
</evidence>
<dbReference type="InterPro" id="IPR004701">
    <property type="entry name" value="PTS_EIIA_man-typ"/>
</dbReference>
<dbReference type="SUPFAM" id="SSF53062">
    <property type="entry name" value="PTS system fructose IIA component-like"/>
    <property type="match status" value="1"/>
</dbReference>
<gene>
    <name evidence="9" type="ORF">SAMN02745165_00847</name>
</gene>
<dbReference type="Gene3D" id="3.40.50.510">
    <property type="entry name" value="Phosphotransferase system, mannose-type IIA component"/>
    <property type="match status" value="1"/>
</dbReference>
<evidence type="ECO:0000313" key="9">
    <source>
        <dbReference type="EMBL" id="SHI77947.1"/>
    </source>
</evidence>
<name>A0A1M6DXE0_MALRU</name>
<keyword evidence="4" id="KW-0762">Sugar transport</keyword>
<dbReference type="GO" id="GO:0009401">
    <property type="term" value="P:phosphoenolpyruvate-dependent sugar phosphotransferase system"/>
    <property type="evidence" value="ECO:0007669"/>
    <property type="project" value="UniProtKB-KW"/>
</dbReference>
<evidence type="ECO:0000256" key="7">
    <source>
        <dbReference type="ARBA" id="ARBA00022777"/>
    </source>
</evidence>
<dbReference type="PROSITE" id="PS51096">
    <property type="entry name" value="PTS_EIIA_TYPE_4"/>
    <property type="match status" value="1"/>
</dbReference>
<dbReference type="InterPro" id="IPR051471">
    <property type="entry name" value="Bacterial_PTS_sugar_comp"/>
</dbReference>
<evidence type="ECO:0000256" key="3">
    <source>
        <dbReference type="ARBA" id="ARBA00022490"/>
    </source>
</evidence>
<evidence type="ECO:0000256" key="6">
    <source>
        <dbReference type="ARBA" id="ARBA00022683"/>
    </source>
</evidence>
<organism evidence="9 10">
    <name type="scientific">Malonomonas rubra DSM 5091</name>
    <dbReference type="NCBI Taxonomy" id="1122189"/>
    <lineage>
        <taxon>Bacteria</taxon>
        <taxon>Pseudomonadati</taxon>
        <taxon>Thermodesulfobacteriota</taxon>
        <taxon>Desulfuromonadia</taxon>
        <taxon>Desulfuromonadales</taxon>
        <taxon>Geopsychrobacteraceae</taxon>
        <taxon>Malonomonas</taxon>
    </lineage>
</organism>
<keyword evidence="6" id="KW-0598">Phosphotransferase system</keyword>
<comment type="subcellular location">
    <subcellularLocation>
        <location evidence="1">Cytoplasm</location>
    </subcellularLocation>
</comment>
<protein>
    <submittedName>
        <fullName evidence="9">PTS system, mannose-specific IIA component</fullName>
    </submittedName>
</protein>
<dbReference type="GO" id="GO:0016301">
    <property type="term" value="F:kinase activity"/>
    <property type="evidence" value="ECO:0007669"/>
    <property type="project" value="UniProtKB-KW"/>
</dbReference>
<dbReference type="STRING" id="1122189.SAMN02745165_00847"/>
<dbReference type="Pfam" id="PF03610">
    <property type="entry name" value="EIIA-man"/>
    <property type="match status" value="1"/>
</dbReference>
<reference evidence="9 10" key="1">
    <citation type="submission" date="2016-11" db="EMBL/GenBank/DDBJ databases">
        <authorList>
            <person name="Jaros S."/>
            <person name="Januszkiewicz K."/>
            <person name="Wedrychowicz H."/>
        </authorList>
    </citation>
    <scope>NUCLEOTIDE SEQUENCE [LARGE SCALE GENOMIC DNA]</scope>
    <source>
        <strain evidence="9 10">DSM 5091</strain>
    </source>
</reference>
<dbReference type="Proteomes" id="UP000184171">
    <property type="component" value="Unassembled WGS sequence"/>
</dbReference>
<dbReference type="GO" id="GO:0016020">
    <property type="term" value="C:membrane"/>
    <property type="evidence" value="ECO:0007669"/>
    <property type="project" value="InterPro"/>
</dbReference>